<dbReference type="InterPro" id="IPR031107">
    <property type="entry name" value="Small_HSP"/>
</dbReference>
<keyword evidence="5" id="KW-1185">Reference proteome</keyword>
<protein>
    <submittedName>
        <fullName evidence="4">Hsp20/alpha crystallin family protein</fullName>
    </submittedName>
</protein>
<evidence type="ECO:0000313" key="5">
    <source>
        <dbReference type="Proteomes" id="UP000282930"/>
    </source>
</evidence>
<evidence type="ECO:0000259" key="3">
    <source>
        <dbReference type="PROSITE" id="PS01031"/>
    </source>
</evidence>
<dbReference type="KEGG" id="ccha:ELD05_05870"/>
<dbReference type="EMBL" id="CP034791">
    <property type="protein sequence ID" value="AZT90201.1"/>
    <property type="molecule type" value="Genomic_DNA"/>
</dbReference>
<evidence type="ECO:0000256" key="1">
    <source>
        <dbReference type="PROSITE-ProRule" id="PRU00285"/>
    </source>
</evidence>
<comment type="similarity">
    <text evidence="1 2">Belongs to the small heat shock protein (HSP20) family.</text>
</comment>
<dbReference type="RefSeq" id="WP_039764415.1">
    <property type="nucleotide sequence ID" value="NZ_CP034791.1"/>
</dbReference>
<dbReference type="PROSITE" id="PS01031">
    <property type="entry name" value="SHSP"/>
    <property type="match status" value="1"/>
</dbReference>
<feature type="domain" description="SHSP" evidence="3">
    <location>
        <begin position="37"/>
        <end position="148"/>
    </location>
</feature>
<name>A0A3T0D548_9FIRM</name>
<reference evidence="4 5" key="1">
    <citation type="submission" date="2018-12" db="EMBL/GenBank/DDBJ databases">
        <title>Genome sequence from the cellulolytic species, Caldicellulosiruptor changbaiensis.</title>
        <authorList>
            <person name="Blumer-Schuette S.E."/>
            <person name="Mendoza C."/>
        </authorList>
    </citation>
    <scope>NUCLEOTIDE SEQUENCE [LARGE SCALE GENOMIC DNA]</scope>
    <source>
        <strain evidence="4 5">CBS-Z</strain>
    </source>
</reference>
<sequence length="148" mass="18008">MLRDIVPFGRKPFDIMRRIEREFFDIDDWFEDFFAPFERGSRFMRTDIKETENEYIIEAELPGVKKEDIKIELYDNKLTIKAETKQEEKEERENFIRRERRYGAFSRTFYLDNVKEDGIKAKYEDGILRIVLPKERPSKPNVRTIDIE</sequence>
<proteinExistence type="inferred from homology"/>
<dbReference type="Gene3D" id="2.60.40.790">
    <property type="match status" value="1"/>
</dbReference>
<dbReference type="AlphaFoldDB" id="A0A3T0D548"/>
<dbReference type="SUPFAM" id="SSF49764">
    <property type="entry name" value="HSP20-like chaperones"/>
    <property type="match status" value="1"/>
</dbReference>
<dbReference type="InterPro" id="IPR008978">
    <property type="entry name" value="HSP20-like_chaperone"/>
</dbReference>
<dbReference type="PANTHER" id="PTHR11527">
    <property type="entry name" value="HEAT-SHOCK PROTEIN 20 FAMILY MEMBER"/>
    <property type="match status" value="1"/>
</dbReference>
<dbReference type="Proteomes" id="UP000282930">
    <property type="component" value="Chromosome"/>
</dbReference>
<evidence type="ECO:0000256" key="2">
    <source>
        <dbReference type="RuleBase" id="RU003616"/>
    </source>
</evidence>
<evidence type="ECO:0000313" key="4">
    <source>
        <dbReference type="EMBL" id="AZT90201.1"/>
    </source>
</evidence>
<gene>
    <name evidence="4" type="ORF">ELD05_05870</name>
</gene>
<dbReference type="InterPro" id="IPR002068">
    <property type="entry name" value="A-crystallin/Hsp20_dom"/>
</dbReference>
<dbReference type="Pfam" id="PF00011">
    <property type="entry name" value="HSP20"/>
    <property type="match status" value="1"/>
</dbReference>
<organism evidence="4 5">
    <name type="scientific">Caldicellulosiruptor changbaiensis</name>
    <dbReference type="NCBI Taxonomy" id="1222016"/>
    <lineage>
        <taxon>Bacteria</taxon>
        <taxon>Bacillati</taxon>
        <taxon>Bacillota</taxon>
        <taxon>Bacillota incertae sedis</taxon>
        <taxon>Caldicellulosiruptorales</taxon>
        <taxon>Caldicellulosiruptoraceae</taxon>
        <taxon>Caldicellulosiruptor</taxon>
    </lineage>
</organism>
<accession>A0A3T0D548</accession>
<dbReference type="CDD" id="cd06471">
    <property type="entry name" value="ACD_LpsHSP_like"/>
    <property type="match status" value="1"/>
</dbReference>